<dbReference type="Proteomes" id="UP000243706">
    <property type="component" value="Chromosome 1"/>
</dbReference>
<dbReference type="PANTHER" id="PTHR40038">
    <property type="entry name" value="MEMBRANE-ASSOCIATED PROTEIN TCAA"/>
    <property type="match status" value="1"/>
</dbReference>
<dbReference type="EMBL" id="LT906464">
    <property type="protein sequence ID" value="SNW04126.1"/>
    <property type="molecule type" value="Genomic_DNA"/>
</dbReference>
<dbReference type="GO" id="GO:0005886">
    <property type="term" value="C:plasma membrane"/>
    <property type="evidence" value="ECO:0007669"/>
    <property type="project" value="UniProtKB-SubCell"/>
</dbReference>
<keyword evidence="1" id="KW-0472">Membrane</keyword>
<sequence length="485" mass="55265">MLSLAFMTMRYVFDYDKNGDGTMKQCPYCHKQLNKQQVCQQCRLQVHFAVDPPSKNKRSKTPKTEKDKSSEKGTKSIRKWIPFIIIGFITFLLLILFLLLRNFNSPEAQAKILVNAVDNNDTAKVSNLISTKQNKVGRQEAERYIAYIKDEMGIKSFEKEVLQHVEQFDEDSPVSYTVKTDKNQDVLHISKNGRRYLIFDNLSFQAPMKKAVLKSDTEATYEFSANGNNKKVMGKGKEVVEIGRYIPGDYVLDATKTTSRGTYKGKLKFNTGSSDHDTVNAAEDFEEARVKVHLKNGDALDEGTRKVVINGETLNVSKDGTYGPFPLNKAMKVTAQGEIQGKKFKASSQTIAEKDVKDTNEVTVEFDGQAIEKYKKEQEKDMKEKVNDFIKKYISARNKASQNNRIADLKPYVLEDTYFYKSMTANLSKQKPLQNPKVTYINKSKGFYSVIVEAETKQGDAVRSHYLLQDGEHDQNFKIVNYEAY</sequence>
<feature type="transmembrane region" description="Helical" evidence="1">
    <location>
        <begin position="80"/>
        <end position="100"/>
    </location>
</feature>
<evidence type="ECO:0000259" key="2">
    <source>
        <dbReference type="Pfam" id="PF22813"/>
    </source>
</evidence>
<evidence type="ECO:0000313" key="4">
    <source>
        <dbReference type="EMBL" id="SNW04126.1"/>
    </source>
</evidence>
<feature type="domain" description="TcaA 4th" evidence="3">
    <location>
        <begin position="299"/>
        <end position="366"/>
    </location>
</feature>
<evidence type="ECO:0000313" key="5">
    <source>
        <dbReference type="Proteomes" id="UP000243706"/>
    </source>
</evidence>
<dbReference type="PIRSF" id="PIRSF032522">
    <property type="entry name" value="TcaA"/>
    <property type="match status" value="1"/>
</dbReference>
<dbReference type="InterPro" id="IPR054530">
    <property type="entry name" value="TcaA_4th"/>
</dbReference>
<proteinExistence type="predicted"/>
<gene>
    <name evidence="4" type="primary">tcaA</name>
    <name evidence="4" type="ORF">SAMEA4412661_01864</name>
</gene>
<name>A0A240CA67_9STAP</name>
<dbReference type="InterPro" id="IPR054529">
    <property type="entry name" value="TcaA_2nd"/>
</dbReference>
<feature type="domain" description="TcaA second" evidence="2">
    <location>
        <begin position="106"/>
        <end position="205"/>
    </location>
</feature>
<dbReference type="InterPro" id="IPR023599">
    <property type="entry name" value="Mem_prot_TcaA"/>
</dbReference>
<dbReference type="GO" id="GO:0008270">
    <property type="term" value="F:zinc ion binding"/>
    <property type="evidence" value="ECO:0007669"/>
    <property type="project" value="UniProtKB-KW"/>
</dbReference>
<dbReference type="GO" id="GO:0046677">
    <property type="term" value="P:response to antibiotic"/>
    <property type="evidence" value="ECO:0007669"/>
    <property type="project" value="UniProtKB-KW"/>
</dbReference>
<keyword evidence="1" id="KW-1133">Transmembrane helix</keyword>
<evidence type="ECO:0000256" key="1">
    <source>
        <dbReference type="SAM" id="Phobius"/>
    </source>
</evidence>
<dbReference type="Pfam" id="PF22813">
    <property type="entry name" value="TcaA_2nd"/>
    <property type="match status" value="1"/>
</dbReference>
<reference evidence="4 5" key="1">
    <citation type="submission" date="2017-06" db="EMBL/GenBank/DDBJ databases">
        <authorList>
            <consortium name="Pathogen Informatics"/>
        </authorList>
    </citation>
    <scope>NUCLEOTIDE SEQUENCE [LARGE SCALE GENOMIC DNA]</scope>
    <source>
        <strain evidence="4 5">NCTC13833</strain>
    </source>
</reference>
<protein>
    <submittedName>
        <fullName evidence="4">Teicoplanin resistance associated membrane protein TcaA</fullName>
    </submittedName>
</protein>
<dbReference type="Pfam" id="PF22820">
    <property type="entry name" value="TcaA_3rd_4th"/>
    <property type="match status" value="1"/>
</dbReference>
<accession>A0A240CA67</accession>
<evidence type="ECO:0000259" key="3">
    <source>
        <dbReference type="Pfam" id="PF22820"/>
    </source>
</evidence>
<keyword evidence="1" id="KW-0812">Transmembrane</keyword>
<dbReference type="PANTHER" id="PTHR40038:SF1">
    <property type="entry name" value="MEMBRANE-ASSOCIATED PROTEIN TCAA"/>
    <property type="match status" value="1"/>
</dbReference>
<organism evidence="4 5">
    <name type="scientific">Staphylococcus muscae</name>
    <dbReference type="NCBI Taxonomy" id="1294"/>
    <lineage>
        <taxon>Bacteria</taxon>
        <taxon>Bacillati</taxon>
        <taxon>Bacillota</taxon>
        <taxon>Bacilli</taxon>
        <taxon>Bacillales</taxon>
        <taxon>Staphylococcaceae</taxon>
        <taxon>Staphylococcus</taxon>
    </lineage>
</organism>
<dbReference type="AlphaFoldDB" id="A0A240CA67"/>